<reference evidence="1" key="1">
    <citation type="submission" date="2023-11" db="EMBL/GenBank/DDBJ databases">
        <title>Genome assemblies of two species of porcelain crab, Petrolisthes cinctipes and Petrolisthes manimaculis (Anomura: Porcellanidae).</title>
        <authorList>
            <person name="Angst P."/>
        </authorList>
    </citation>
    <scope>NUCLEOTIDE SEQUENCE</scope>
    <source>
        <strain evidence="1">PB745_02</strain>
        <tissue evidence="1">Gill</tissue>
    </source>
</reference>
<comment type="caution">
    <text evidence="1">The sequence shown here is derived from an EMBL/GenBank/DDBJ whole genome shotgun (WGS) entry which is preliminary data.</text>
</comment>
<dbReference type="Proteomes" id="UP001292094">
    <property type="component" value="Unassembled WGS sequence"/>
</dbReference>
<dbReference type="EMBL" id="JAWZYT010001367">
    <property type="protein sequence ID" value="KAK4312899.1"/>
    <property type="molecule type" value="Genomic_DNA"/>
</dbReference>
<gene>
    <name evidence="1" type="ORF">Pmani_015723</name>
</gene>
<organism evidence="1 2">
    <name type="scientific">Petrolisthes manimaculis</name>
    <dbReference type="NCBI Taxonomy" id="1843537"/>
    <lineage>
        <taxon>Eukaryota</taxon>
        <taxon>Metazoa</taxon>
        <taxon>Ecdysozoa</taxon>
        <taxon>Arthropoda</taxon>
        <taxon>Crustacea</taxon>
        <taxon>Multicrustacea</taxon>
        <taxon>Malacostraca</taxon>
        <taxon>Eumalacostraca</taxon>
        <taxon>Eucarida</taxon>
        <taxon>Decapoda</taxon>
        <taxon>Pleocyemata</taxon>
        <taxon>Anomura</taxon>
        <taxon>Galatheoidea</taxon>
        <taxon>Porcellanidae</taxon>
        <taxon>Petrolisthes</taxon>
    </lineage>
</organism>
<proteinExistence type="predicted"/>
<dbReference type="AlphaFoldDB" id="A0AAE1PT88"/>
<sequence>MKWRKVWQQVGRMDCFCIFVLLCLEKQTVVVVHTGVMLKKVMTTPSLHQIHNLPLPLEMWHHCDWAPTSCVRLLAVFTSLICFCRSSGFQLIDTGGVFTASALWWFL</sequence>
<protein>
    <submittedName>
        <fullName evidence="1">Uncharacterized protein</fullName>
    </submittedName>
</protein>
<evidence type="ECO:0000313" key="2">
    <source>
        <dbReference type="Proteomes" id="UP001292094"/>
    </source>
</evidence>
<accession>A0AAE1PT88</accession>
<name>A0AAE1PT88_9EUCA</name>
<keyword evidence="2" id="KW-1185">Reference proteome</keyword>
<evidence type="ECO:0000313" key="1">
    <source>
        <dbReference type="EMBL" id="KAK4312899.1"/>
    </source>
</evidence>